<reference evidence="5 6" key="1">
    <citation type="submission" date="2018-08" db="EMBL/GenBank/DDBJ databases">
        <title>Jishengella sp. nov., isolated from a root of Azadirachta indica A. Juss. var. siamensis Valenton.</title>
        <authorList>
            <person name="Kuncharoen N."/>
            <person name="Tanasupawat S."/>
            <person name="Kudo T."/>
            <person name="Ohkuma M."/>
        </authorList>
    </citation>
    <scope>NUCLEOTIDE SEQUENCE [LARGE SCALE GENOMIC DNA]</scope>
    <source>
        <strain evidence="5 6">AZ1-13</strain>
    </source>
</reference>
<keyword evidence="3" id="KW-0786">Thiamine pyrophosphate</keyword>
<accession>A0A418MQ21</accession>
<feature type="domain" description="Transketolase-like pyrimidine-binding" evidence="4">
    <location>
        <begin position="6"/>
        <end position="171"/>
    </location>
</feature>
<dbReference type="InterPro" id="IPR033248">
    <property type="entry name" value="Transketolase_C"/>
</dbReference>
<evidence type="ECO:0000256" key="1">
    <source>
        <dbReference type="ARBA" id="ARBA00001964"/>
    </source>
</evidence>
<dbReference type="InterPro" id="IPR009014">
    <property type="entry name" value="Transketo_C/PFOR_II"/>
</dbReference>
<dbReference type="Gene3D" id="3.40.50.970">
    <property type="match status" value="1"/>
</dbReference>
<dbReference type="SMART" id="SM00861">
    <property type="entry name" value="Transket_pyr"/>
    <property type="match status" value="1"/>
</dbReference>
<comment type="cofactor">
    <cofactor evidence="1">
        <name>thiamine diphosphate</name>
        <dbReference type="ChEBI" id="CHEBI:58937"/>
    </cofactor>
</comment>
<dbReference type="AlphaFoldDB" id="A0A418MQ21"/>
<evidence type="ECO:0000256" key="2">
    <source>
        <dbReference type="ARBA" id="ARBA00007131"/>
    </source>
</evidence>
<protein>
    <submittedName>
        <fullName evidence="5">Transketolase</fullName>
    </submittedName>
</protein>
<comment type="caution">
    <text evidence="5">The sequence shown here is derived from an EMBL/GenBank/DDBJ whole genome shotgun (WGS) entry which is preliminary data.</text>
</comment>
<keyword evidence="6" id="KW-1185">Reference proteome</keyword>
<name>A0A418MQ21_9ACTN</name>
<dbReference type="PANTHER" id="PTHR43825">
    <property type="entry name" value="PYRUVATE DEHYDROGENASE E1 COMPONENT"/>
    <property type="match status" value="1"/>
</dbReference>
<dbReference type="FunFam" id="3.40.50.970:FF:000129">
    <property type="entry name" value="Transketolase"/>
    <property type="match status" value="1"/>
</dbReference>
<dbReference type="EMBL" id="QXEC01000026">
    <property type="protein sequence ID" value="RIV34573.1"/>
    <property type="molecule type" value="Genomic_DNA"/>
</dbReference>
<dbReference type="Proteomes" id="UP000283832">
    <property type="component" value="Unassembled WGS sequence"/>
</dbReference>
<dbReference type="RefSeq" id="WP_119579106.1">
    <property type="nucleotide sequence ID" value="NZ_QXEC01000026.1"/>
</dbReference>
<evidence type="ECO:0000259" key="4">
    <source>
        <dbReference type="SMART" id="SM00861"/>
    </source>
</evidence>
<dbReference type="InterPro" id="IPR051157">
    <property type="entry name" value="PDH/Transketolase"/>
</dbReference>
<dbReference type="OrthoDB" id="8732661at2"/>
<dbReference type="Pfam" id="PF02779">
    <property type="entry name" value="Transket_pyr"/>
    <property type="match status" value="1"/>
</dbReference>
<proteinExistence type="inferred from homology"/>
<dbReference type="InterPro" id="IPR029061">
    <property type="entry name" value="THDP-binding"/>
</dbReference>
<evidence type="ECO:0000313" key="5">
    <source>
        <dbReference type="EMBL" id="RIV34573.1"/>
    </source>
</evidence>
<dbReference type="Pfam" id="PF02780">
    <property type="entry name" value="Transketolase_C"/>
    <property type="match status" value="1"/>
</dbReference>
<dbReference type="PANTHER" id="PTHR43825:SF1">
    <property type="entry name" value="TRANSKETOLASE-LIKE PYRIMIDINE-BINDING DOMAIN-CONTAINING PROTEIN"/>
    <property type="match status" value="1"/>
</dbReference>
<evidence type="ECO:0000256" key="3">
    <source>
        <dbReference type="ARBA" id="ARBA00023052"/>
    </source>
</evidence>
<sequence length="312" mass="32739">MSAALVDPRKTLGAAVTARAEEDARIVVLSADSGLSSGFGEFRARHPERYLEFGIQEHGVTGVASGLATTGFVPVFAAIAAFVTNRNFEAFRNDVGYMAQNVKIVGRNGGMTYSDLGPTHYSLEDYALVRMIPGVVVLAPQDPGEIRGAVDAMLAHDGPVYMRVGGPSIPELFAPGEFRIGIGRTIREGDAATVVSTGQITAEVIAAVDRLGERGIRVELIGMPTVEPIDADLIGASARRTGHIITVEEHYVRGGLSAAVAECVGPLGIRTDAIGLPHTHIATGPYPGLLSMYGLDAPALEKRILGLLATGN</sequence>
<dbReference type="Gene3D" id="3.40.50.920">
    <property type="match status" value="1"/>
</dbReference>
<evidence type="ECO:0000313" key="6">
    <source>
        <dbReference type="Proteomes" id="UP000283832"/>
    </source>
</evidence>
<dbReference type="CDD" id="cd07033">
    <property type="entry name" value="TPP_PYR_DXS_TK_like"/>
    <property type="match status" value="1"/>
</dbReference>
<dbReference type="GO" id="GO:0000287">
    <property type="term" value="F:magnesium ion binding"/>
    <property type="evidence" value="ECO:0007669"/>
    <property type="project" value="UniProtKB-ARBA"/>
</dbReference>
<gene>
    <name evidence="5" type="ORF">D2L64_21945</name>
</gene>
<dbReference type="SUPFAM" id="SSF52922">
    <property type="entry name" value="TK C-terminal domain-like"/>
    <property type="match status" value="1"/>
</dbReference>
<dbReference type="SUPFAM" id="SSF52518">
    <property type="entry name" value="Thiamin diphosphate-binding fold (THDP-binding)"/>
    <property type="match status" value="1"/>
</dbReference>
<organism evidence="5 6">
    <name type="scientific">Micromonospora radicis</name>
    <dbReference type="NCBI Taxonomy" id="1894971"/>
    <lineage>
        <taxon>Bacteria</taxon>
        <taxon>Bacillati</taxon>
        <taxon>Actinomycetota</taxon>
        <taxon>Actinomycetes</taxon>
        <taxon>Micromonosporales</taxon>
        <taxon>Micromonosporaceae</taxon>
        <taxon>Micromonospora</taxon>
    </lineage>
</organism>
<dbReference type="InterPro" id="IPR005475">
    <property type="entry name" value="Transketolase-like_Pyr-bd"/>
</dbReference>
<comment type="similarity">
    <text evidence="2">Belongs to the transketolase family.</text>
</comment>